<feature type="domain" description="Phosphoribosyltransferase" evidence="2">
    <location>
        <begin position="135"/>
        <end position="225"/>
    </location>
</feature>
<dbReference type="InterPro" id="IPR044005">
    <property type="entry name" value="DZR_2"/>
</dbReference>
<comment type="caution">
    <text evidence="4">The sequence shown here is derived from an EMBL/GenBank/DDBJ whole genome shotgun (WGS) entry which is preliminary data.</text>
</comment>
<organism evidence="4 5">
    <name type="scientific">Methylohalomonas lacus</name>
    <dbReference type="NCBI Taxonomy" id="398773"/>
    <lineage>
        <taxon>Bacteria</taxon>
        <taxon>Pseudomonadati</taxon>
        <taxon>Pseudomonadota</taxon>
        <taxon>Gammaproteobacteria</taxon>
        <taxon>Methylohalomonadales</taxon>
        <taxon>Methylohalomonadaceae</taxon>
        <taxon>Methylohalomonas</taxon>
    </lineage>
</organism>
<dbReference type="PANTHER" id="PTHR47505">
    <property type="entry name" value="DNA UTILIZATION PROTEIN YHGH"/>
    <property type="match status" value="1"/>
</dbReference>
<dbReference type="InterPro" id="IPR051910">
    <property type="entry name" value="ComF/GntX_DNA_util-trans"/>
</dbReference>
<proteinExistence type="inferred from homology"/>
<evidence type="ECO:0000313" key="5">
    <source>
        <dbReference type="Proteomes" id="UP001204445"/>
    </source>
</evidence>
<dbReference type="Proteomes" id="UP001204445">
    <property type="component" value="Unassembled WGS sequence"/>
</dbReference>
<evidence type="ECO:0000259" key="3">
    <source>
        <dbReference type="Pfam" id="PF18912"/>
    </source>
</evidence>
<dbReference type="Gene3D" id="3.40.50.2020">
    <property type="match status" value="1"/>
</dbReference>
<dbReference type="RefSeq" id="WP_259055010.1">
    <property type="nucleotide sequence ID" value="NZ_JANUCT010000007.1"/>
</dbReference>
<sequence>MVNKRTLFNWLLPPGSCLLCAGNSNNLVCNACRADLPSLDSCCRLCALPLPQPGPCPECLRRPPPFTARAAFHYDYPLALLIKRLKFRGDAGLGRFLGECLYAELTRWPLANRPECLLPMPLHWRRQLWRGFNQSLELARPIAAGLGIPLRTDLCRRVRATAPQTYLGRSARRRNVRAAFRVGSGPLPRHVAIVDDVMTSGHTVTELARSLRRAGVEEVQVWALARAAPE</sequence>
<evidence type="ECO:0000313" key="4">
    <source>
        <dbReference type="EMBL" id="MCS3903326.1"/>
    </source>
</evidence>
<gene>
    <name evidence="4" type="ORF">J2T55_001346</name>
</gene>
<dbReference type="CDD" id="cd06223">
    <property type="entry name" value="PRTases_typeI"/>
    <property type="match status" value="1"/>
</dbReference>
<protein>
    <submittedName>
        <fullName evidence="4">ComF family protein</fullName>
    </submittedName>
</protein>
<comment type="similarity">
    <text evidence="1">Belongs to the ComF/GntX family.</text>
</comment>
<dbReference type="Pfam" id="PF00156">
    <property type="entry name" value="Pribosyltran"/>
    <property type="match status" value="1"/>
</dbReference>
<name>A0AAE3L1L6_9GAMM</name>
<keyword evidence="5" id="KW-1185">Reference proteome</keyword>
<dbReference type="PANTHER" id="PTHR47505:SF1">
    <property type="entry name" value="DNA UTILIZATION PROTEIN YHGH"/>
    <property type="match status" value="1"/>
</dbReference>
<reference evidence="4" key="1">
    <citation type="submission" date="2022-08" db="EMBL/GenBank/DDBJ databases">
        <title>Genomic Encyclopedia of Type Strains, Phase III (KMG-III): the genomes of soil and plant-associated and newly described type strains.</title>
        <authorList>
            <person name="Whitman W."/>
        </authorList>
    </citation>
    <scope>NUCLEOTIDE SEQUENCE</scope>
    <source>
        <strain evidence="4">HMT 1</strain>
    </source>
</reference>
<accession>A0AAE3L1L6</accession>
<dbReference type="SUPFAM" id="SSF53271">
    <property type="entry name" value="PRTase-like"/>
    <property type="match status" value="1"/>
</dbReference>
<dbReference type="InterPro" id="IPR000836">
    <property type="entry name" value="PRTase_dom"/>
</dbReference>
<evidence type="ECO:0000259" key="2">
    <source>
        <dbReference type="Pfam" id="PF00156"/>
    </source>
</evidence>
<dbReference type="EMBL" id="JANUCT010000007">
    <property type="protein sequence ID" value="MCS3903326.1"/>
    <property type="molecule type" value="Genomic_DNA"/>
</dbReference>
<dbReference type="InterPro" id="IPR029057">
    <property type="entry name" value="PRTase-like"/>
</dbReference>
<dbReference type="AlphaFoldDB" id="A0AAE3L1L6"/>
<feature type="domain" description="Double zinc ribbon" evidence="3">
    <location>
        <begin position="8"/>
        <end position="60"/>
    </location>
</feature>
<dbReference type="Pfam" id="PF18912">
    <property type="entry name" value="DZR_2"/>
    <property type="match status" value="1"/>
</dbReference>
<evidence type="ECO:0000256" key="1">
    <source>
        <dbReference type="ARBA" id="ARBA00008007"/>
    </source>
</evidence>